<feature type="compositionally biased region" description="Low complexity" evidence="1">
    <location>
        <begin position="81"/>
        <end position="91"/>
    </location>
</feature>
<dbReference type="VEuPathDB" id="ToxoDB:EBH_0002020"/>
<dbReference type="AlphaFoldDB" id="U6LHQ5"/>
<feature type="region of interest" description="Disordered" evidence="1">
    <location>
        <begin position="40"/>
        <end position="151"/>
    </location>
</feature>
<evidence type="ECO:0000256" key="1">
    <source>
        <dbReference type="SAM" id="MobiDB-lite"/>
    </source>
</evidence>
<organism evidence="2 3">
    <name type="scientific">Eimeria brunetti</name>
    <dbReference type="NCBI Taxonomy" id="51314"/>
    <lineage>
        <taxon>Eukaryota</taxon>
        <taxon>Sar</taxon>
        <taxon>Alveolata</taxon>
        <taxon>Apicomplexa</taxon>
        <taxon>Conoidasida</taxon>
        <taxon>Coccidia</taxon>
        <taxon>Eucoccidiorida</taxon>
        <taxon>Eimeriorina</taxon>
        <taxon>Eimeriidae</taxon>
        <taxon>Eimeria</taxon>
    </lineage>
</organism>
<dbReference type="EMBL" id="HG711821">
    <property type="protein sequence ID" value="CDJ49716.1"/>
    <property type="molecule type" value="Genomic_DNA"/>
</dbReference>
<proteinExistence type="predicted"/>
<gene>
    <name evidence="2" type="ORF">EBH_0002020</name>
</gene>
<protein>
    <submittedName>
        <fullName evidence="2">Uncharacterized protein</fullName>
    </submittedName>
</protein>
<evidence type="ECO:0000313" key="3">
    <source>
        <dbReference type="Proteomes" id="UP000030750"/>
    </source>
</evidence>
<accession>U6LHQ5</accession>
<reference evidence="2" key="1">
    <citation type="submission" date="2013-10" db="EMBL/GenBank/DDBJ databases">
        <title>Genomic analysis of the causative agents of coccidiosis in chickens.</title>
        <authorList>
            <person name="Reid A.J."/>
            <person name="Blake D."/>
            <person name="Billington K."/>
            <person name="Browne H."/>
            <person name="Dunn M."/>
            <person name="Hung S."/>
            <person name="Kawahara F."/>
            <person name="Miranda-Saavedra D."/>
            <person name="Mourier T."/>
            <person name="Nagra H."/>
            <person name="Otto T.D."/>
            <person name="Rawlings N."/>
            <person name="Sanchez A."/>
            <person name="Sanders M."/>
            <person name="Subramaniam C."/>
            <person name="Tay Y."/>
            <person name="Dear P."/>
            <person name="Doerig C."/>
            <person name="Gruber A."/>
            <person name="Parkinson J."/>
            <person name="Shirley M."/>
            <person name="Wan K.L."/>
            <person name="Berriman M."/>
            <person name="Tomley F."/>
            <person name="Pain A."/>
        </authorList>
    </citation>
    <scope>NUCLEOTIDE SEQUENCE [LARGE SCALE GENOMIC DNA]</scope>
    <source>
        <strain evidence="2">Houghton</strain>
    </source>
</reference>
<feature type="compositionally biased region" description="Basic and acidic residues" evidence="1">
    <location>
        <begin position="120"/>
        <end position="131"/>
    </location>
</feature>
<dbReference type="Proteomes" id="UP000030750">
    <property type="component" value="Unassembled WGS sequence"/>
</dbReference>
<dbReference type="OrthoDB" id="347771at2759"/>
<feature type="compositionally biased region" description="Polar residues" evidence="1">
    <location>
        <begin position="57"/>
        <end position="71"/>
    </location>
</feature>
<reference evidence="2" key="2">
    <citation type="submission" date="2013-10" db="EMBL/GenBank/DDBJ databases">
        <authorList>
            <person name="Aslett M."/>
        </authorList>
    </citation>
    <scope>NUCLEOTIDE SEQUENCE [LARGE SCALE GENOMIC DNA]</scope>
    <source>
        <strain evidence="2">Houghton</strain>
    </source>
</reference>
<evidence type="ECO:0000313" key="2">
    <source>
        <dbReference type="EMBL" id="CDJ49716.1"/>
    </source>
</evidence>
<sequence>MPAVKAIGDMVKPIIDASGIEQEISDILAALNETSQNPFFILGIDDTPPQNAPLPTTPQNRHGTVQRQQLNGSKSPPPKTQPSQSKQKGSSLLPFRGLFTQEQGASATPPGPVDGVPSRKAPEKEHHPGHGEEEDDELLWRQWDKEDLDLL</sequence>
<name>U6LHQ5_9EIME</name>
<keyword evidence="3" id="KW-1185">Reference proteome</keyword>